<comment type="caution">
    <text evidence="4">The sequence shown here is derived from an EMBL/GenBank/DDBJ whole genome shotgun (WGS) entry which is preliminary data.</text>
</comment>
<evidence type="ECO:0000256" key="2">
    <source>
        <dbReference type="SAM" id="MobiDB-lite"/>
    </source>
</evidence>
<protein>
    <recommendedName>
        <fullName evidence="3">Pyrroline-5-carboxylate reductase catalytic N-terminal domain-containing protein</fullName>
    </recommendedName>
</protein>
<feature type="region of interest" description="Disordered" evidence="2">
    <location>
        <begin position="204"/>
        <end position="231"/>
    </location>
</feature>
<proteinExistence type="predicted"/>
<dbReference type="Pfam" id="PF03807">
    <property type="entry name" value="F420_oxidored"/>
    <property type="match status" value="1"/>
</dbReference>
<dbReference type="AlphaFoldDB" id="A0A917E7G6"/>
<dbReference type="PANTHER" id="PTHR14239">
    <property type="entry name" value="DUDULIN-RELATED"/>
    <property type="match status" value="1"/>
</dbReference>
<evidence type="ECO:0000256" key="1">
    <source>
        <dbReference type="ARBA" id="ARBA00023002"/>
    </source>
</evidence>
<accession>A0A917E7G6</accession>
<dbReference type="Proteomes" id="UP000644699">
    <property type="component" value="Unassembled WGS sequence"/>
</dbReference>
<dbReference type="InterPro" id="IPR036291">
    <property type="entry name" value="NAD(P)-bd_dom_sf"/>
</dbReference>
<keyword evidence="1" id="KW-0560">Oxidoreductase</keyword>
<dbReference type="InterPro" id="IPR028939">
    <property type="entry name" value="P5C_Rdtase_cat_N"/>
</dbReference>
<evidence type="ECO:0000259" key="3">
    <source>
        <dbReference type="Pfam" id="PF03807"/>
    </source>
</evidence>
<sequence>MKIGIIGAGNIGGTLARRLASLGHQVTIANSREPETLAEFARDSGARAGTPVQAARAGEVVIVTIPLRNVPNLPADLFARVPESTVVIDTNNYYPRHRDGRIAEIEDGLPESRWVERQLGRPVVKAFNNIAAAHLMERGKPKGAPGRIALPVAGDDPRAKGVVMDLVEQLGFDAVDAGTLDESWRQQPATPVYGTDLDAAGARRALAEASAERGADWRATDRSPGTLANPA</sequence>
<reference evidence="4" key="2">
    <citation type="submission" date="2020-09" db="EMBL/GenBank/DDBJ databases">
        <authorList>
            <person name="Sun Q."/>
            <person name="Zhou Y."/>
        </authorList>
    </citation>
    <scope>NUCLEOTIDE SEQUENCE</scope>
    <source>
        <strain evidence="4">CGMCC 1.15367</strain>
    </source>
</reference>
<dbReference type="Gene3D" id="3.40.50.720">
    <property type="entry name" value="NAD(P)-binding Rossmann-like Domain"/>
    <property type="match status" value="1"/>
</dbReference>
<organism evidence="4 5">
    <name type="scientific">Aureimonas endophytica</name>
    <dbReference type="NCBI Taxonomy" id="2027858"/>
    <lineage>
        <taxon>Bacteria</taxon>
        <taxon>Pseudomonadati</taxon>
        <taxon>Pseudomonadota</taxon>
        <taxon>Alphaproteobacteria</taxon>
        <taxon>Hyphomicrobiales</taxon>
        <taxon>Aurantimonadaceae</taxon>
        <taxon>Aureimonas</taxon>
    </lineage>
</organism>
<evidence type="ECO:0000313" key="5">
    <source>
        <dbReference type="Proteomes" id="UP000644699"/>
    </source>
</evidence>
<dbReference type="GO" id="GO:0016491">
    <property type="term" value="F:oxidoreductase activity"/>
    <property type="evidence" value="ECO:0007669"/>
    <property type="project" value="UniProtKB-KW"/>
</dbReference>
<evidence type="ECO:0000313" key="4">
    <source>
        <dbReference type="EMBL" id="GGE06664.1"/>
    </source>
</evidence>
<feature type="compositionally biased region" description="Basic and acidic residues" evidence="2">
    <location>
        <begin position="210"/>
        <end position="221"/>
    </location>
</feature>
<reference evidence="4" key="1">
    <citation type="journal article" date="2014" name="Int. J. Syst. Evol. Microbiol.">
        <title>Complete genome sequence of Corynebacterium casei LMG S-19264T (=DSM 44701T), isolated from a smear-ripened cheese.</title>
        <authorList>
            <consortium name="US DOE Joint Genome Institute (JGI-PGF)"/>
            <person name="Walter F."/>
            <person name="Albersmeier A."/>
            <person name="Kalinowski J."/>
            <person name="Ruckert C."/>
        </authorList>
    </citation>
    <scope>NUCLEOTIDE SEQUENCE</scope>
    <source>
        <strain evidence="4">CGMCC 1.15367</strain>
    </source>
</reference>
<gene>
    <name evidence="4" type="ORF">GCM10011390_27190</name>
</gene>
<name>A0A917E7G6_9HYPH</name>
<dbReference type="EMBL" id="BMIQ01000004">
    <property type="protein sequence ID" value="GGE06664.1"/>
    <property type="molecule type" value="Genomic_DNA"/>
</dbReference>
<dbReference type="SUPFAM" id="SSF51735">
    <property type="entry name" value="NAD(P)-binding Rossmann-fold domains"/>
    <property type="match status" value="1"/>
</dbReference>
<feature type="domain" description="Pyrroline-5-carboxylate reductase catalytic N-terminal" evidence="3">
    <location>
        <begin position="2"/>
        <end position="93"/>
    </location>
</feature>
<keyword evidence="5" id="KW-1185">Reference proteome</keyword>
<dbReference type="InterPro" id="IPR051267">
    <property type="entry name" value="STEAP_metalloreductase"/>
</dbReference>